<name>A0A4S8PBF4_9HYPH</name>
<comment type="caution">
    <text evidence="1">The sequence shown here is derived from an EMBL/GenBank/DDBJ whole genome shotgun (WGS) entry which is preliminary data.</text>
</comment>
<evidence type="ECO:0000313" key="1">
    <source>
        <dbReference type="EMBL" id="THV25504.1"/>
    </source>
</evidence>
<dbReference type="OrthoDB" id="8372831at2"/>
<reference evidence="1 2" key="1">
    <citation type="submission" date="2019-04" db="EMBL/GenBank/DDBJ databases">
        <title>Genome sequence of strain shin9-1.</title>
        <authorList>
            <person name="Gao J."/>
            <person name="Sun J."/>
        </authorList>
    </citation>
    <scope>NUCLEOTIDE SEQUENCE [LARGE SCALE GENOMIC DNA]</scope>
    <source>
        <strain evidence="2">shin9-1</strain>
    </source>
</reference>
<dbReference type="Proteomes" id="UP000308828">
    <property type="component" value="Unassembled WGS sequence"/>
</dbReference>
<sequence length="64" mass="7188">MFALINTLREPTIETPDTGTFADGAFSATTLELHGQRRKDRRFTDHTRDYGADRKVQTGAIGYV</sequence>
<dbReference type="RefSeq" id="WP_136597342.1">
    <property type="nucleotide sequence ID" value="NZ_STGV01000001.1"/>
</dbReference>
<keyword evidence="2" id="KW-1185">Reference proteome</keyword>
<protein>
    <submittedName>
        <fullName evidence="1">Uncharacterized protein</fullName>
    </submittedName>
</protein>
<gene>
    <name evidence="1" type="ORF">FAA97_04755</name>
</gene>
<dbReference type="AlphaFoldDB" id="A0A4S8PBF4"/>
<organism evidence="1 2">
    <name type="scientific">Peteryoungia ipomoeae</name>
    <dbReference type="NCBI Taxonomy" id="1210932"/>
    <lineage>
        <taxon>Bacteria</taxon>
        <taxon>Pseudomonadati</taxon>
        <taxon>Pseudomonadota</taxon>
        <taxon>Alphaproteobacteria</taxon>
        <taxon>Hyphomicrobiales</taxon>
        <taxon>Rhizobiaceae</taxon>
        <taxon>Peteryoungia</taxon>
    </lineage>
</organism>
<accession>A0A4S8PBF4</accession>
<proteinExistence type="predicted"/>
<evidence type="ECO:0000313" key="2">
    <source>
        <dbReference type="Proteomes" id="UP000308828"/>
    </source>
</evidence>
<dbReference type="EMBL" id="STGV01000001">
    <property type="protein sequence ID" value="THV25504.1"/>
    <property type="molecule type" value="Genomic_DNA"/>
</dbReference>